<evidence type="ECO:0000313" key="3">
    <source>
        <dbReference type="Proteomes" id="UP000059680"/>
    </source>
</evidence>
<dbReference type="PaxDb" id="39947-A0A0P0VVC4"/>
<organism evidence="2 3">
    <name type="scientific">Oryza sativa subsp. japonica</name>
    <name type="common">Rice</name>
    <dbReference type="NCBI Taxonomy" id="39947"/>
    <lineage>
        <taxon>Eukaryota</taxon>
        <taxon>Viridiplantae</taxon>
        <taxon>Streptophyta</taxon>
        <taxon>Embryophyta</taxon>
        <taxon>Tracheophyta</taxon>
        <taxon>Spermatophyta</taxon>
        <taxon>Magnoliopsida</taxon>
        <taxon>Liliopsida</taxon>
        <taxon>Poales</taxon>
        <taxon>Poaceae</taxon>
        <taxon>BOP clade</taxon>
        <taxon>Oryzoideae</taxon>
        <taxon>Oryzeae</taxon>
        <taxon>Oryzinae</taxon>
        <taxon>Oryza</taxon>
        <taxon>Oryza sativa</taxon>
    </lineage>
</organism>
<feature type="compositionally biased region" description="Low complexity" evidence="1">
    <location>
        <begin position="1"/>
        <end position="17"/>
    </location>
</feature>
<keyword evidence="3" id="KW-1185">Reference proteome</keyword>
<feature type="region of interest" description="Disordered" evidence="1">
    <location>
        <begin position="1"/>
        <end position="26"/>
    </location>
</feature>
<dbReference type="EMBL" id="AP014959">
    <property type="protein sequence ID" value="BAS83229.1"/>
    <property type="molecule type" value="Genomic_DNA"/>
</dbReference>
<dbReference type="InParanoid" id="A0A0P0VVC4"/>
<evidence type="ECO:0000313" key="2">
    <source>
        <dbReference type="EMBL" id="BAS83229.1"/>
    </source>
</evidence>
<accession>A0A0P0VVC4</accession>
<gene>
    <name evidence="2" type="ordered locus">Os03g0244750</name>
    <name evidence="2" type="ORF">OSNPB_030244750</name>
</gene>
<evidence type="ECO:0000256" key="1">
    <source>
        <dbReference type="SAM" id="MobiDB-lite"/>
    </source>
</evidence>
<protein>
    <submittedName>
        <fullName evidence="2">Os03g0244750 protein</fullName>
    </submittedName>
</protein>
<dbReference type="Gramene" id="Os03t0244750-00">
    <property type="protein sequence ID" value="Os03t0244750-00"/>
    <property type="gene ID" value="Os03g0244750"/>
</dbReference>
<dbReference type="AlphaFoldDB" id="A0A0P0VVC4"/>
<sequence length="147" mass="15849">MRSSQATSSSAVSSMARVRGRPETGLSVKKRRRREWLWKHLAAIPAALLSARTVSAMMRAAGRSYSSARAACRSSAASFSARDRRSMHSARKHCHPACFATWSASWIGFASIAFTPSPILPPSVSLSFSRAKRGGVIDGRGGWVPNS</sequence>
<reference evidence="2 3" key="3">
    <citation type="journal article" date="2013" name="Rice">
        <title>Improvement of the Oryza sativa Nipponbare reference genome using next generation sequence and optical map data.</title>
        <authorList>
            <person name="Kawahara Y."/>
            <person name="de la Bastide M."/>
            <person name="Hamilton J.P."/>
            <person name="Kanamori H."/>
            <person name="McCombie W.R."/>
            <person name="Ouyang S."/>
            <person name="Schwartz D.C."/>
            <person name="Tanaka T."/>
            <person name="Wu J."/>
            <person name="Zhou S."/>
            <person name="Childs K.L."/>
            <person name="Davidson R.M."/>
            <person name="Lin H."/>
            <person name="Quesada-Ocampo L."/>
            <person name="Vaillancourt B."/>
            <person name="Sakai H."/>
            <person name="Lee S.S."/>
            <person name="Kim J."/>
            <person name="Numa H."/>
            <person name="Itoh T."/>
            <person name="Buell C.R."/>
            <person name="Matsumoto T."/>
        </authorList>
    </citation>
    <scope>NUCLEOTIDE SEQUENCE [LARGE SCALE GENOMIC DNA]</scope>
    <source>
        <strain evidence="3">cv. Nipponbare</strain>
    </source>
</reference>
<name>A0A0P0VVC4_ORYSJ</name>
<proteinExistence type="predicted"/>
<reference evidence="3" key="1">
    <citation type="journal article" date="2005" name="Nature">
        <title>The map-based sequence of the rice genome.</title>
        <authorList>
            <consortium name="International rice genome sequencing project (IRGSP)"/>
            <person name="Matsumoto T."/>
            <person name="Wu J."/>
            <person name="Kanamori H."/>
            <person name="Katayose Y."/>
            <person name="Fujisawa M."/>
            <person name="Namiki N."/>
            <person name="Mizuno H."/>
            <person name="Yamamoto K."/>
            <person name="Antonio B.A."/>
            <person name="Baba T."/>
            <person name="Sakata K."/>
            <person name="Nagamura Y."/>
            <person name="Aoki H."/>
            <person name="Arikawa K."/>
            <person name="Arita K."/>
            <person name="Bito T."/>
            <person name="Chiden Y."/>
            <person name="Fujitsuka N."/>
            <person name="Fukunaka R."/>
            <person name="Hamada M."/>
            <person name="Harada C."/>
            <person name="Hayashi A."/>
            <person name="Hijishita S."/>
            <person name="Honda M."/>
            <person name="Hosokawa S."/>
            <person name="Ichikawa Y."/>
            <person name="Idonuma A."/>
            <person name="Iijima M."/>
            <person name="Ikeda M."/>
            <person name="Ikeno M."/>
            <person name="Ito K."/>
            <person name="Ito S."/>
            <person name="Ito T."/>
            <person name="Ito Y."/>
            <person name="Ito Y."/>
            <person name="Iwabuchi A."/>
            <person name="Kamiya K."/>
            <person name="Karasawa W."/>
            <person name="Kurita K."/>
            <person name="Katagiri S."/>
            <person name="Kikuta A."/>
            <person name="Kobayashi H."/>
            <person name="Kobayashi N."/>
            <person name="Machita K."/>
            <person name="Maehara T."/>
            <person name="Masukawa M."/>
            <person name="Mizubayashi T."/>
            <person name="Mukai Y."/>
            <person name="Nagasaki H."/>
            <person name="Nagata Y."/>
            <person name="Naito S."/>
            <person name="Nakashima M."/>
            <person name="Nakama Y."/>
            <person name="Nakamichi Y."/>
            <person name="Nakamura M."/>
            <person name="Meguro A."/>
            <person name="Negishi M."/>
            <person name="Ohta I."/>
            <person name="Ohta T."/>
            <person name="Okamoto M."/>
            <person name="Ono N."/>
            <person name="Saji S."/>
            <person name="Sakaguchi M."/>
            <person name="Sakai K."/>
            <person name="Shibata M."/>
            <person name="Shimokawa T."/>
            <person name="Song J."/>
            <person name="Takazaki Y."/>
            <person name="Terasawa K."/>
            <person name="Tsugane M."/>
            <person name="Tsuji K."/>
            <person name="Ueda S."/>
            <person name="Waki K."/>
            <person name="Yamagata H."/>
            <person name="Yamamoto M."/>
            <person name="Yamamoto S."/>
            <person name="Yamane H."/>
            <person name="Yoshiki S."/>
            <person name="Yoshihara R."/>
            <person name="Yukawa K."/>
            <person name="Zhong H."/>
            <person name="Yano M."/>
            <person name="Yuan Q."/>
            <person name="Ouyang S."/>
            <person name="Liu J."/>
            <person name="Jones K.M."/>
            <person name="Gansberger K."/>
            <person name="Moffat K."/>
            <person name="Hill J."/>
            <person name="Bera J."/>
            <person name="Fadrosh D."/>
            <person name="Jin S."/>
            <person name="Johri S."/>
            <person name="Kim M."/>
            <person name="Overton L."/>
            <person name="Reardon M."/>
            <person name="Tsitrin T."/>
            <person name="Vuong H."/>
            <person name="Weaver B."/>
            <person name="Ciecko A."/>
            <person name="Tallon L."/>
            <person name="Jackson J."/>
            <person name="Pai G."/>
            <person name="Aken S.V."/>
            <person name="Utterback T."/>
            <person name="Reidmuller S."/>
            <person name="Feldblyum T."/>
            <person name="Hsiao J."/>
            <person name="Zismann V."/>
            <person name="Iobst S."/>
            <person name="de Vazeille A.R."/>
            <person name="Buell C.R."/>
            <person name="Ying K."/>
            <person name="Li Y."/>
            <person name="Lu T."/>
            <person name="Huang Y."/>
            <person name="Zhao Q."/>
            <person name="Feng Q."/>
            <person name="Zhang L."/>
            <person name="Zhu J."/>
            <person name="Weng Q."/>
            <person name="Mu J."/>
            <person name="Lu Y."/>
            <person name="Fan D."/>
            <person name="Liu Y."/>
            <person name="Guan J."/>
            <person name="Zhang Y."/>
            <person name="Yu S."/>
            <person name="Liu X."/>
            <person name="Zhang Y."/>
            <person name="Hong G."/>
            <person name="Han B."/>
            <person name="Choisne N."/>
            <person name="Demange N."/>
            <person name="Orjeda G."/>
            <person name="Samain S."/>
            <person name="Cattolico L."/>
            <person name="Pelletier E."/>
            <person name="Couloux A."/>
            <person name="Segurens B."/>
            <person name="Wincker P."/>
            <person name="D'Hont A."/>
            <person name="Scarpelli C."/>
            <person name="Weissenbach J."/>
            <person name="Salanoubat M."/>
            <person name="Quetier F."/>
            <person name="Yu Y."/>
            <person name="Kim H.R."/>
            <person name="Rambo T."/>
            <person name="Currie J."/>
            <person name="Collura K."/>
            <person name="Luo M."/>
            <person name="Yang T."/>
            <person name="Ammiraju J.S.S."/>
            <person name="Engler F."/>
            <person name="Soderlund C."/>
            <person name="Wing R.A."/>
            <person name="Palmer L.E."/>
            <person name="de la Bastide M."/>
            <person name="Spiegel L."/>
            <person name="Nascimento L."/>
            <person name="Zutavern T."/>
            <person name="O'Shaughnessy A."/>
            <person name="Dike S."/>
            <person name="Dedhia N."/>
            <person name="Preston R."/>
            <person name="Balija V."/>
            <person name="McCombie W.R."/>
            <person name="Chow T."/>
            <person name="Chen H."/>
            <person name="Chung M."/>
            <person name="Chen C."/>
            <person name="Shaw J."/>
            <person name="Wu H."/>
            <person name="Hsiao K."/>
            <person name="Chao Y."/>
            <person name="Chu M."/>
            <person name="Cheng C."/>
            <person name="Hour A."/>
            <person name="Lee P."/>
            <person name="Lin S."/>
            <person name="Lin Y."/>
            <person name="Liou J."/>
            <person name="Liu S."/>
            <person name="Hsing Y."/>
            <person name="Raghuvanshi S."/>
            <person name="Mohanty A."/>
            <person name="Bharti A.K."/>
            <person name="Gaur A."/>
            <person name="Gupta V."/>
            <person name="Kumar D."/>
            <person name="Ravi V."/>
            <person name="Vij S."/>
            <person name="Kapur A."/>
            <person name="Khurana P."/>
            <person name="Khurana P."/>
            <person name="Khurana J.P."/>
            <person name="Tyagi A.K."/>
            <person name="Gaikwad K."/>
            <person name="Singh A."/>
            <person name="Dalal V."/>
            <person name="Srivastava S."/>
            <person name="Dixit A."/>
            <person name="Pal A.K."/>
            <person name="Ghazi I.A."/>
            <person name="Yadav M."/>
            <person name="Pandit A."/>
            <person name="Bhargava A."/>
            <person name="Sureshbabu K."/>
            <person name="Batra K."/>
            <person name="Sharma T.R."/>
            <person name="Mohapatra T."/>
            <person name="Singh N.K."/>
            <person name="Messing J."/>
            <person name="Nelson A.B."/>
            <person name="Fuks G."/>
            <person name="Kavchok S."/>
            <person name="Keizer G."/>
            <person name="Linton E."/>
            <person name="Llaca V."/>
            <person name="Song R."/>
            <person name="Tanyolac B."/>
            <person name="Young S."/>
            <person name="Ho-Il K."/>
            <person name="Hahn J.H."/>
            <person name="Sangsakoo G."/>
            <person name="Vanavichit A."/>
            <person name="de Mattos Luiz.A.T."/>
            <person name="Zimmer P.D."/>
            <person name="Malone G."/>
            <person name="Dellagostin O."/>
            <person name="de Oliveira A.C."/>
            <person name="Bevan M."/>
            <person name="Bancroft I."/>
            <person name="Minx P."/>
            <person name="Cordum H."/>
            <person name="Wilson R."/>
            <person name="Cheng Z."/>
            <person name="Jin W."/>
            <person name="Jiang J."/>
            <person name="Leong S.A."/>
            <person name="Iwama H."/>
            <person name="Gojobori T."/>
            <person name="Itoh T."/>
            <person name="Niimura Y."/>
            <person name="Fujii Y."/>
            <person name="Habara T."/>
            <person name="Sakai H."/>
            <person name="Sato Y."/>
            <person name="Wilson G."/>
            <person name="Kumar K."/>
            <person name="McCouch S."/>
            <person name="Juretic N."/>
            <person name="Hoen D."/>
            <person name="Wright S."/>
            <person name="Bruskiewich R."/>
            <person name="Bureau T."/>
            <person name="Miyao A."/>
            <person name="Hirochika H."/>
            <person name="Nishikawa T."/>
            <person name="Kadowaki K."/>
            <person name="Sugiura M."/>
            <person name="Burr B."/>
            <person name="Sasaki T."/>
        </authorList>
    </citation>
    <scope>NUCLEOTIDE SEQUENCE [LARGE SCALE GENOMIC DNA]</scope>
    <source>
        <strain evidence="3">cv. Nipponbare</strain>
    </source>
</reference>
<dbReference type="Proteomes" id="UP000059680">
    <property type="component" value="Chromosome 3"/>
</dbReference>
<reference evidence="2 3" key="2">
    <citation type="journal article" date="2013" name="Plant Cell Physiol.">
        <title>Rice Annotation Project Database (RAP-DB): an integrative and interactive database for rice genomics.</title>
        <authorList>
            <person name="Sakai H."/>
            <person name="Lee S.S."/>
            <person name="Tanaka T."/>
            <person name="Numa H."/>
            <person name="Kim J."/>
            <person name="Kawahara Y."/>
            <person name="Wakimoto H."/>
            <person name="Yang C.C."/>
            <person name="Iwamoto M."/>
            <person name="Abe T."/>
            <person name="Yamada Y."/>
            <person name="Muto A."/>
            <person name="Inokuchi H."/>
            <person name="Ikemura T."/>
            <person name="Matsumoto T."/>
            <person name="Sasaki T."/>
            <person name="Itoh T."/>
        </authorList>
    </citation>
    <scope>NUCLEOTIDE SEQUENCE [LARGE SCALE GENOMIC DNA]</scope>
    <source>
        <strain evidence="3">cv. Nipponbare</strain>
    </source>
</reference>